<dbReference type="STRING" id="178901.AmDm5_0730"/>
<gene>
    <name evidence="1" type="ORF">Amal_00667</name>
</gene>
<dbReference type="EMBL" id="LVHD01000008">
    <property type="protein sequence ID" value="OAG78051.1"/>
    <property type="molecule type" value="Genomic_DNA"/>
</dbReference>
<sequence length="142" mass="15452">MTDAKTDYPDRYYASYDVTASQPTPVTGWYDTWAMSSLEDVPLASNLIPVAYQDWANTDAFRLPTGRGVQNGKIIDYTPPVQPVPLATQAQDALVAARQSVWNEYGSINLPTPEPWVDYLKALMAIANGTDTISTALPAAPA</sequence>
<name>A0A177GE40_9PROT</name>
<protein>
    <submittedName>
        <fullName evidence="1">Uncharacterized protein</fullName>
    </submittedName>
</protein>
<dbReference type="Proteomes" id="UP000077349">
    <property type="component" value="Unassembled WGS sequence"/>
</dbReference>
<organism evidence="1 2">
    <name type="scientific">Acetobacter malorum</name>
    <dbReference type="NCBI Taxonomy" id="178901"/>
    <lineage>
        <taxon>Bacteria</taxon>
        <taxon>Pseudomonadati</taxon>
        <taxon>Pseudomonadota</taxon>
        <taxon>Alphaproteobacteria</taxon>
        <taxon>Acetobacterales</taxon>
        <taxon>Acetobacteraceae</taxon>
        <taxon>Acetobacter</taxon>
    </lineage>
</organism>
<evidence type="ECO:0000313" key="2">
    <source>
        <dbReference type="Proteomes" id="UP000077349"/>
    </source>
</evidence>
<dbReference type="PATRIC" id="fig|178901.16.peg.706"/>
<evidence type="ECO:0000313" key="1">
    <source>
        <dbReference type="EMBL" id="OAG78051.1"/>
    </source>
</evidence>
<comment type="caution">
    <text evidence="1">The sequence shown here is derived from an EMBL/GenBank/DDBJ whole genome shotgun (WGS) entry which is preliminary data.</text>
</comment>
<dbReference type="AlphaFoldDB" id="A0A177GE40"/>
<accession>A0A177GE40</accession>
<proteinExistence type="predicted"/>
<reference evidence="1 2" key="1">
    <citation type="submission" date="2016-03" db="EMBL/GenBank/DDBJ databases">
        <title>Draft genome sequence of Acetobacter malorum CECT 7742, a strain isolated from strawberry vinegar.</title>
        <authorList>
            <person name="Sainz F."/>
            <person name="Mas A."/>
            <person name="Torija M.J."/>
        </authorList>
    </citation>
    <scope>NUCLEOTIDE SEQUENCE [LARGE SCALE GENOMIC DNA]</scope>
    <source>
        <strain evidence="1 2">CECT 7742</strain>
    </source>
</reference>